<reference evidence="3" key="1">
    <citation type="submission" date="2018-03" db="EMBL/GenBank/DDBJ databases">
        <title>Gramella fulva sp. nov., isolated from a dry surface of tidal flat.</title>
        <authorList>
            <person name="Hwang S.H."/>
            <person name="Hwang W.M."/>
            <person name="Kang K."/>
            <person name="Ahn T.-Y."/>
        </authorList>
    </citation>
    <scope>NUCLEOTIDE SEQUENCE [LARGE SCALE GENOMIC DNA]</scope>
    <source>
        <strain evidence="3">SH35</strain>
    </source>
</reference>
<dbReference type="KEGG" id="grs:C7S20_02625"/>
<evidence type="ECO:0000313" key="3">
    <source>
        <dbReference type="Proteomes" id="UP000241507"/>
    </source>
</evidence>
<dbReference type="EMBL" id="CP028136">
    <property type="protein sequence ID" value="AVR44243.1"/>
    <property type="molecule type" value="Genomic_DNA"/>
</dbReference>
<accession>A0A2R3Z1V1</accession>
<dbReference type="OrthoDB" id="945117at2"/>
<proteinExistence type="predicted"/>
<feature type="signal peptide" evidence="1">
    <location>
        <begin position="1"/>
        <end position="18"/>
    </location>
</feature>
<protein>
    <recommendedName>
        <fullName evidence="4">Outer membrane protein beta-barrel domain-containing protein</fullName>
    </recommendedName>
</protein>
<dbReference type="RefSeq" id="WP_107011021.1">
    <property type="nucleotide sequence ID" value="NZ_CP028136.1"/>
</dbReference>
<dbReference type="AlphaFoldDB" id="A0A2R3Z1V1"/>
<feature type="chain" id="PRO_5015359850" description="Outer membrane protein beta-barrel domain-containing protein" evidence="1">
    <location>
        <begin position="19"/>
        <end position="178"/>
    </location>
</feature>
<keyword evidence="3" id="KW-1185">Reference proteome</keyword>
<evidence type="ECO:0000313" key="2">
    <source>
        <dbReference type="EMBL" id="AVR44243.1"/>
    </source>
</evidence>
<organism evidence="2 3">
    <name type="scientific">Christiangramia fulva</name>
    <dbReference type="NCBI Taxonomy" id="2126553"/>
    <lineage>
        <taxon>Bacteria</taxon>
        <taxon>Pseudomonadati</taxon>
        <taxon>Bacteroidota</taxon>
        <taxon>Flavobacteriia</taxon>
        <taxon>Flavobacteriales</taxon>
        <taxon>Flavobacteriaceae</taxon>
        <taxon>Christiangramia</taxon>
    </lineage>
</organism>
<evidence type="ECO:0008006" key="4">
    <source>
        <dbReference type="Google" id="ProtNLM"/>
    </source>
</evidence>
<dbReference type="SUPFAM" id="SSF56925">
    <property type="entry name" value="OMPA-like"/>
    <property type="match status" value="1"/>
</dbReference>
<sequence>MKKIISLLLLVTSLSLNAQITKNNWLVGGGISFSYSKSKPEGAVDSEAFNINLSPDIGYFIWDKFAFGSRLDFDLNHYKSDNGNSNFKRLLVSPFLRFYFLDEEKMVNPFIEGSYRFSLINENNSQEFSAKGGIAIFLNNSVAYEIFLNYLNSTTQNQYIGSHTLLLGIGIQVHLKKN</sequence>
<gene>
    <name evidence="2" type="ORF">C7S20_02625</name>
</gene>
<name>A0A2R3Z1V1_9FLAO</name>
<dbReference type="Gene3D" id="2.40.160.20">
    <property type="match status" value="1"/>
</dbReference>
<dbReference type="Proteomes" id="UP000241507">
    <property type="component" value="Chromosome"/>
</dbReference>
<dbReference type="InterPro" id="IPR011250">
    <property type="entry name" value="OMP/PagP_B-barrel"/>
</dbReference>
<evidence type="ECO:0000256" key="1">
    <source>
        <dbReference type="SAM" id="SignalP"/>
    </source>
</evidence>
<keyword evidence="1" id="KW-0732">Signal</keyword>